<evidence type="ECO:0000256" key="4">
    <source>
        <dbReference type="SAM" id="SignalP"/>
    </source>
</evidence>
<dbReference type="InterPro" id="IPR046341">
    <property type="entry name" value="SET_dom_sf"/>
</dbReference>
<dbReference type="CDD" id="cd10527">
    <property type="entry name" value="SET_LSMT"/>
    <property type="match status" value="1"/>
</dbReference>
<dbReference type="GO" id="GO:0016279">
    <property type="term" value="F:protein-lysine N-methyltransferase activity"/>
    <property type="evidence" value="ECO:0007669"/>
    <property type="project" value="TreeGrafter"/>
</dbReference>
<feature type="chain" id="PRO_5004903760" evidence="4">
    <location>
        <begin position="23"/>
        <end position="622"/>
    </location>
</feature>
<dbReference type="Pfam" id="PF09273">
    <property type="entry name" value="Rubis-subs-bind"/>
    <property type="match status" value="1"/>
</dbReference>
<dbReference type="Proteomes" id="UP000019335">
    <property type="component" value="Unassembled WGS sequence"/>
</dbReference>
<keyword evidence="1 6" id="KW-0489">Methyltransferase</keyword>
<evidence type="ECO:0000313" key="7">
    <source>
        <dbReference type="Proteomes" id="UP000019335"/>
    </source>
</evidence>
<evidence type="ECO:0000256" key="1">
    <source>
        <dbReference type="ARBA" id="ARBA00022603"/>
    </source>
</evidence>
<accession>W7T2Z8</accession>
<evidence type="ECO:0000256" key="3">
    <source>
        <dbReference type="ARBA" id="ARBA00022691"/>
    </source>
</evidence>
<dbReference type="InterPro" id="IPR036464">
    <property type="entry name" value="Rubisco_LSMT_subst-bd_sf"/>
</dbReference>
<dbReference type="PANTHER" id="PTHR13271">
    <property type="entry name" value="UNCHARACTERIZED PUTATIVE METHYLTRANSFERASE"/>
    <property type="match status" value="1"/>
</dbReference>
<organism evidence="6 7">
    <name type="scientific">Nannochloropsis gaditana</name>
    <dbReference type="NCBI Taxonomy" id="72520"/>
    <lineage>
        <taxon>Eukaryota</taxon>
        <taxon>Sar</taxon>
        <taxon>Stramenopiles</taxon>
        <taxon>Ochrophyta</taxon>
        <taxon>Eustigmatophyceae</taxon>
        <taxon>Eustigmatales</taxon>
        <taxon>Monodopsidaceae</taxon>
        <taxon>Nannochloropsis</taxon>
    </lineage>
</organism>
<dbReference type="Gene3D" id="3.90.1410.10">
    <property type="entry name" value="set domain protein methyltransferase, domain 1"/>
    <property type="match status" value="2"/>
</dbReference>
<dbReference type="SUPFAM" id="SSF82199">
    <property type="entry name" value="SET domain"/>
    <property type="match status" value="1"/>
</dbReference>
<keyword evidence="2 6" id="KW-0808">Transferase</keyword>
<dbReference type="OrthoDB" id="341421at2759"/>
<dbReference type="EMBL" id="AZIL01002630">
    <property type="protein sequence ID" value="EWM21137.1"/>
    <property type="molecule type" value="Genomic_DNA"/>
</dbReference>
<dbReference type="InterPro" id="IPR015353">
    <property type="entry name" value="Rubisco_LSMT_subst-bd"/>
</dbReference>
<dbReference type="AlphaFoldDB" id="W7T2Z8"/>
<comment type="caution">
    <text evidence="6">The sequence shown here is derived from an EMBL/GenBank/DDBJ whole genome shotgun (WGS) entry which is preliminary data.</text>
</comment>
<dbReference type="Gene3D" id="3.90.1420.10">
    <property type="entry name" value="Rubisco LSMT, substrate-binding domain"/>
    <property type="match status" value="1"/>
</dbReference>
<protein>
    <submittedName>
        <fullName evidence="6">Rubisco LS methyltransferase, substrate-binding domain protein</fullName>
    </submittedName>
</protein>
<proteinExistence type="predicted"/>
<evidence type="ECO:0000259" key="5">
    <source>
        <dbReference type="Pfam" id="PF09273"/>
    </source>
</evidence>
<feature type="signal peptide" evidence="4">
    <location>
        <begin position="1"/>
        <end position="22"/>
    </location>
</feature>
<gene>
    <name evidence="6" type="ORF">Naga_100041g11</name>
</gene>
<evidence type="ECO:0000256" key="2">
    <source>
        <dbReference type="ARBA" id="ARBA00022679"/>
    </source>
</evidence>
<evidence type="ECO:0000313" key="6">
    <source>
        <dbReference type="EMBL" id="EWM21137.1"/>
    </source>
</evidence>
<sequence>MHRTSSSSYLVLALLLLLATSSEPFSFGWLFSRNKLSKKQQAQNDYCYPWLEGKKLVNARQSHEQSVDDVLLMCHDRISVGDKEMKMTEHRVNSNMDNEEDEEKRRINRFLTWLRAHGARCDKIEWPSYATGSQIRGAVALDDINSNEDMVSIPEPLLLTPDVALKDPDIGKVFEDNLEDFSDEDMLLILLMHERGKGETSFFYPYLATLPRLPDTLLNWNEEGLSWLQDEGLSLEVFLRESQLTAHYTRLVEEKLKAGWPGLFGEAPDDASDSESKGADPYSLENFRFAWLTIQARAFGRRLPYSALIPLCDSFNHANVAVTYRLEPASVALNREGGRQREEDVRLEGQILFPCPDSRSPPRVFHLSPSGSNRYKKGEEVFTSYGRRTNAELLLFYGFALLDNEHESVALSMPGIPSPPSWFQASLSALGTAGSVGGRARSMAEDVLRPSHLLFAGATEVPSELVAYFRALTACCSMNEKDVVEQKLDYMQHFPCSRHERDAFSTLGAHMSASLAAFPTSIEEDEVELLASLAASKGSEGKRREVEPWENKGIRDAGVKGENASCRLAALTYRLTRKRVIKHHLELVDKRLAALNATLRMERSQETAFVVTENASERKKKK</sequence>
<feature type="domain" description="Rubisco LSMT substrate-binding" evidence="5">
    <location>
        <begin position="458"/>
        <end position="580"/>
    </location>
</feature>
<reference evidence="6 7" key="1">
    <citation type="journal article" date="2014" name="Mol. Plant">
        <title>Chromosome Scale Genome Assembly and Transcriptome Profiling of Nannochloropsis gaditana in Nitrogen Depletion.</title>
        <authorList>
            <person name="Corteggiani Carpinelli E."/>
            <person name="Telatin A."/>
            <person name="Vitulo N."/>
            <person name="Forcato C."/>
            <person name="D'Angelo M."/>
            <person name="Schiavon R."/>
            <person name="Vezzi A."/>
            <person name="Giacometti G.M."/>
            <person name="Morosinotto T."/>
            <person name="Valle G."/>
        </authorList>
    </citation>
    <scope>NUCLEOTIDE SEQUENCE [LARGE SCALE GENOMIC DNA]</scope>
    <source>
        <strain evidence="6 7">B-31</strain>
    </source>
</reference>
<dbReference type="InterPro" id="IPR050600">
    <property type="entry name" value="SETD3_SETD6_MTase"/>
</dbReference>
<dbReference type="SUPFAM" id="SSF81822">
    <property type="entry name" value="RuBisCo LSMT C-terminal, substrate-binding domain"/>
    <property type="match status" value="1"/>
</dbReference>
<dbReference type="GO" id="GO:0032259">
    <property type="term" value="P:methylation"/>
    <property type="evidence" value="ECO:0007669"/>
    <property type="project" value="UniProtKB-KW"/>
</dbReference>
<name>W7T2Z8_9STRA</name>
<keyword evidence="7" id="KW-1185">Reference proteome</keyword>
<keyword evidence="3" id="KW-0949">S-adenosyl-L-methionine</keyword>
<keyword evidence="4" id="KW-0732">Signal</keyword>